<dbReference type="Proteomes" id="UP001596292">
    <property type="component" value="Unassembled WGS sequence"/>
</dbReference>
<accession>A0ABW2BIM6</accession>
<keyword evidence="4" id="KW-1185">Reference proteome</keyword>
<sequence>MLELGRVEADRAGLQGFVAAEDRGAMARATLDEALDRIDLLEERVAALQAKLDRVRVDGAPSTGSVPPASAAGEAGSVPQGRARTGFVDTAHGLKLARAANDFRGRVRDAVAAAARQRGPMAVHPLLRALPTRLEEGASGRATRSRRRWLRYPLLRLMDDRKG</sequence>
<evidence type="ECO:0000313" key="4">
    <source>
        <dbReference type="Proteomes" id="UP001596292"/>
    </source>
</evidence>
<comment type="caution">
    <text evidence="3">The sequence shown here is derived from an EMBL/GenBank/DDBJ whole genome shotgun (WGS) entry which is preliminary data.</text>
</comment>
<reference evidence="4" key="1">
    <citation type="journal article" date="2019" name="Int. J. Syst. Evol. Microbiol.">
        <title>The Global Catalogue of Microorganisms (GCM) 10K type strain sequencing project: providing services to taxonomists for standard genome sequencing and annotation.</title>
        <authorList>
            <consortium name="The Broad Institute Genomics Platform"/>
            <consortium name="The Broad Institute Genome Sequencing Center for Infectious Disease"/>
            <person name="Wu L."/>
            <person name="Ma J."/>
        </authorList>
    </citation>
    <scope>NUCLEOTIDE SEQUENCE [LARGE SCALE GENOMIC DNA]</scope>
    <source>
        <strain evidence="4">CCUG 48316</strain>
    </source>
</reference>
<proteinExistence type="predicted"/>
<evidence type="ECO:0000256" key="1">
    <source>
        <dbReference type="SAM" id="Coils"/>
    </source>
</evidence>
<protein>
    <submittedName>
        <fullName evidence="3">Uncharacterized protein</fullName>
    </submittedName>
</protein>
<organism evidence="3 4">
    <name type="scientific">Methylobacterium komagatae</name>
    <dbReference type="NCBI Taxonomy" id="374425"/>
    <lineage>
        <taxon>Bacteria</taxon>
        <taxon>Pseudomonadati</taxon>
        <taxon>Pseudomonadota</taxon>
        <taxon>Alphaproteobacteria</taxon>
        <taxon>Hyphomicrobiales</taxon>
        <taxon>Methylobacteriaceae</taxon>
        <taxon>Methylobacterium</taxon>
    </lineage>
</organism>
<evidence type="ECO:0000256" key="2">
    <source>
        <dbReference type="SAM" id="MobiDB-lite"/>
    </source>
</evidence>
<keyword evidence="1" id="KW-0175">Coiled coil</keyword>
<dbReference type="EMBL" id="JBHSWN010000001">
    <property type="protein sequence ID" value="MFC6789970.1"/>
    <property type="molecule type" value="Genomic_DNA"/>
</dbReference>
<name>A0ABW2BIM6_9HYPH</name>
<gene>
    <name evidence="3" type="ORF">ACFQE0_10275</name>
</gene>
<dbReference type="RefSeq" id="WP_378969319.1">
    <property type="nucleotide sequence ID" value="NZ_JBHSWN010000001.1"/>
</dbReference>
<feature type="coiled-coil region" evidence="1">
    <location>
        <begin position="31"/>
        <end position="58"/>
    </location>
</feature>
<feature type="region of interest" description="Disordered" evidence="2">
    <location>
        <begin position="58"/>
        <end position="82"/>
    </location>
</feature>
<evidence type="ECO:0000313" key="3">
    <source>
        <dbReference type="EMBL" id="MFC6789970.1"/>
    </source>
</evidence>